<dbReference type="Proteomes" id="UP000537141">
    <property type="component" value="Unassembled WGS sequence"/>
</dbReference>
<dbReference type="SUPFAM" id="SSF55486">
    <property type="entry name" value="Metalloproteases ('zincins'), catalytic domain"/>
    <property type="match status" value="1"/>
</dbReference>
<comment type="caution">
    <text evidence="6">The sequence shown here is derived from an EMBL/GenBank/DDBJ whole genome shotgun (WGS) entry which is preliminary data.</text>
</comment>
<dbReference type="InterPro" id="IPR018247">
    <property type="entry name" value="EF_Hand_1_Ca_BS"/>
</dbReference>
<evidence type="ECO:0000256" key="2">
    <source>
        <dbReference type="ARBA" id="ARBA00022525"/>
    </source>
</evidence>
<keyword evidence="3" id="KW-0732">Signal</keyword>
<dbReference type="Pfam" id="PF18884">
    <property type="entry name" value="TSP3_bac"/>
    <property type="match status" value="2"/>
</dbReference>
<feature type="compositionally biased region" description="Acidic residues" evidence="5">
    <location>
        <begin position="567"/>
        <end position="577"/>
    </location>
</feature>
<dbReference type="PROSITE" id="PS00018">
    <property type="entry name" value="EF_HAND_1"/>
    <property type="match status" value="1"/>
</dbReference>
<evidence type="ECO:0000313" key="7">
    <source>
        <dbReference type="Proteomes" id="UP000537141"/>
    </source>
</evidence>
<dbReference type="SUPFAM" id="SSF103647">
    <property type="entry name" value="TSP type-3 repeat"/>
    <property type="match status" value="1"/>
</dbReference>
<keyword evidence="2" id="KW-0964">Secreted</keyword>
<name>A0A7X0NKP9_9GAMM</name>
<dbReference type="RefSeq" id="WP_246455057.1">
    <property type="nucleotide sequence ID" value="NZ_JACHHU010000062.1"/>
</dbReference>
<keyword evidence="7" id="KW-1185">Reference proteome</keyword>
<evidence type="ECO:0000313" key="6">
    <source>
        <dbReference type="EMBL" id="MBB6545195.1"/>
    </source>
</evidence>
<keyword evidence="4" id="KW-0106">Calcium</keyword>
<comment type="subcellular location">
    <subcellularLocation>
        <location evidence="1">Secreted</location>
    </subcellularLocation>
</comment>
<dbReference type="InterPro" id="IPR059100">
    <property type="entry name" value="TSP3_bac"/>
</dbReference>
<dbReference type="InterPro" id="IPR028974">
    <property type="entry name" value="TSP_type-3_rpt"/>
</dbReference>
<evidence type="ECO:0000256" key="5">
    <source>
        <dbReference type="SAM" id="MobiDB-lite"/>
    </source>
</evidence>
<gene>
    <name evidence="6" type="ORF">HNQ55_003744</name>
</gene>
<feature type="region of interest" description="Disordered" evidence="5">
    <location>
        <begin position="156"/>
        <end position="176"/>
    </location>
</feature>
<feature type="region of interest" description="Disordered" evidence="5">
    <location>
        <begin position="555"/>
        <end position="578"/>
    </location>
</feature>
<evidence type="ECO:0000256" key="4">
    <source>
        <dbReference type="ARBA" id="ARBA00022837"/>
    </source>
</evidence>
<dbReference type="GO" id="GO:0008237">
    <property type="term" value="F:metallopeptidase activity"/>
    <property type="evidence" value="ECO:0007669"/>
    <property type="project" value="InterPro"/>
</dbReference>
<sequence>MNSYAAKDTKQLWNLTQSIPSSFLGDPTTFIRKSMKGKQSVLINKDIIRSLKVGDTIILPLLNNKSAEFTITTYKVKNSIVSITGKTTEQDFDYPLVLTLGERSFFGRVVTSNTTYSIKAIDGSGELGKESVIHKNRHTDRVDYLIPPKKNKTNSNIVSPKSLSKKNRQTIETESGTPTENVTIKWLVAYTSGALQAYPEIETKLVHIESITNQIYIDSGVNLTLEFVHKTLTSLADSESMNTALYRLSGQNGYSIKNDAEVKRIWDLQLANKADFMTLIKVEPSGSSSCGLGWVLSSPATIKMTKTVVDISCADYVVAHEIGHNMGLKHSYEQGDTGANYDFGRGYGVANEFVTVMAYASAFGVWGNDKIYKYSSPELTCKNGMPCGIDKNLSNGADAVYALNAHTVEFGKLYDESVAYVKFDDAIAQLQDQTLAQCIKDDYPDAIVVSEVTSIDCYNYTVTDLKGLSVFYSLNWLQVSQFNLPCWQVDVVNNIWGIEQAYWVTQNCKADGNEIQDFDNDGMSDEFELANGLNPLDPTDALVDSDNDGLISLEEYQAGTDPTNSDTDGDGVLDGDDLSPLMPLTDNRGIDFNSNGLADLLLR</sequence>
<dbReference type="AlphaFoldDB" id="A0A7X0NKP9"/>
<dbReference type="Pfam" id="PF13688">
    <property type="entry name" value="Reprolysin_5"/>
    <property type="match status" value="1"/>
</dbReference>
<proteinExistence type="predicted"/>
<evidence type="ECO:0008006" key="8">
    <source>
        <dbReference type="Google" id="ProtNLM"/>
    </source>
</evidence>
<dbReference type="GO" id="GO:0005509">
    <property type="term" value="F:calcium ion binding"/>
    <property type="evidence" value="ECO:0007669"/>
    <property type="project" value="InterPro"/>
</dbReference>
<dbReference type="Gene3D" id="3.40.390.10">
    <property type="entry name" value="Collagenase (Catalytic Domain)"/>
    <property type="match status" value="1"/>
</dbReference>
<feature type="non-terminal residue" evidence="6">
    <location>
        <position position="603"/>
    </location>
</feature>
<evidence type="ECO:0000256" key="3">
    <source>
        <dbReference type="ARBA" id="ARBA00022729"/>
    </source>
</evidence>
<evidence type="ECO:0000256" key="1">
    <source>
        <dbReference type="ARBA" id="ARBA00004613"/>
    </source>
</evidence>
<protein>
    <recommendedName>
        <fullName evidence="8">Peptidase M12B domain-containing protein</fullName>
    </recommendedName>
</protein>
<organism evidence="6 7">
    <name type="scientific">Thalassotalea piscium</name>
    <dbReference type="NCBI Taxonomy" id="1230533"/>
    <lineage>
        <taxon>Bacteria</taxon>
        <taxon>Pseudomonadati</taxon>
        <taxon>Pseudomonadota</taxon>
        <taxon>Gammaproteobacteria</taxon>
        <taxon>Alteromonadales</taxon>
        <taxon>Colwelliaceae</taxon>
        <taxon>Thalassotalea</taxon>
    </lineage>
</organism>
<accession>A0A7X0NKP9</accession>
<dbReference type="InterPro" id="IPR024079">
    <property type="entry name" value="MetalloPept_cat_dom_sf"/>
</dbReference>
<reference evidence="6 7" key="1">
    <citation type="submission" date="2020-08" db="EMBL/GenBank/DDBJ databases">
        <title>Genomic Encyclopedia of Type Strains, Phase IV (KMG-IV): sequencing the most valuable type-strain genomes for metagenomic binning, comparative biology and taxonomic classification.</title>
        <authorList>
            <person name="Goeker M."/>
        </authorList>
    </citation>
    <scope>NUCLEOTIDE SEQUENCE [LARGE SCALE GENOMIC DNA]</scope>
    <source>
        <strain evidence="6 7">DSM 26287</strain>
    </source>
</reference>
<dbReference type="EMBL" id="JACHHU010000062">
    <property type="protein sequence ID" value="MBB6545195.1"/>
    <property type="molecule type" value="Genomic_DNA"/>
</dbReference>